<dbReference type="Gene3D" id="1.25.40.20">
    <property type="entry name" value="Ankyrin repeat-containing domain"/>
    <property type="match status" value="1"/>
</dbReference>
<name>A0ABQ9FBT1_TEGGR</name>
<dbReference type="InterPro" id="IPR000408">
    <property type="entry name" value="Reg_chr_condens"/>
</dbReference>
<dbReference type="InterPro" id="IPR011333">
    <property type="entry name" value="SKP1/BTB/POZ_sf"/>
</dbReference>
<keyword evidence="2" id="KW-0040">ANK repeat</keyword>
<evidence type="ECO:0000313" key="7">
    <source>
        <dbReference type="Proteomes" id="UP001217089"/>
    </source>
</evidence>
<evidence type="ECO:0000256" key="2">
    <source>
        <dbReference type="PROSITE-ProRule" id="PRU00023"/>
    </source>
</evidence>
<feature type="repeat" description="ANK" evidence="2">
    <location>
        <begin position="89"/>
        <end position="121"/>
    </location>
</feature>
<dbReference type="SUPFAM" id="SSF54695">
    <property type="entry name" value="POZ domain"/>
    <property type="match status" value="2"/>
</dbReference>
<dbReference type="Gene3D" id="3.30.710.10">
    <property type="entry name" value="Potassium Channel Kv1.1, Chain A"/>
    <property type="match status" value="2"/>
</dbReference>
<organism evidence="6 7">
    <name type="scientific">Tegillarca granosa</name>
    <name type="common">Malaysian cockle</name>
    <name type="synonym">Anadara granosa</name>
    <dbReference type="NCBI Taxonomy" id="220873"/>
    <lineage>
        <taxon>Eukaryota</taxon>
        <taxon>Metazoa</taxon>
        <taxon>Spiralia</taxon>
        <taxon>Lophotrochozoa</taxon>
        <taxon>Mollusca</taxon>
        <taxon>Bivalvia</taxon>
        <taxon>Autobranchia</taxon>
        <taxon>Pteriomorphia</taxon>
        <taxon>Arcoida</taxon>
        <taxon>Arcoidea</taxon>
        <taxon>Arcidae</taxon>
        <taxon>Tegillarca</taxon>
    </lineage>
</organism>
<reference evidence="6 7" key="1">
    <citation type="submission" date="2022-12" db="EMBL/GenBank/DDBJ databases">
        <title>Chromosome-level genome of Tegillarca granosa.</title>
        <authorList>
            <person name="Kim J."/>
        </authorList>
    </citation>
    <scope>NUCLEOTIDE SEQUENCE [LARGE SCALE GENOMIC DNA]</scope>
    <source>
        <strain evidence="6">Teg-2019</strain>
        <tissue evidence="6">Adductor muscle</tissue>
    </source>
</reference>
<dbReference type="Gene3D" id="2.130.10.30">
    <property type="entry name" value="Regulator of chromosome condensation 1/beta-lactamase-inhibitor protein II"/>
    <property type="match status" value="1"/>
</dbReference>
<dbReference type="Pfam" id="PF00415">
    <property type="entry name" value="RCC1"/>
    <property type="match status" value="4"/>
</dbReference>
<dbReference type="CDD" id="cd18500">
    <property type="entry name" value="BACK_IBtk"/>
    <property type="match status" value="1"/>
</dbReference>
<dbReference type="PROSITE" id="PS50297">
    <property type="entry name" value="ANK_REP_REGION"/>
    <property type="match status" value="2"/>
</dbReference>
<dbReference type="Pfam" id="PF12796">
    <property type="entry name" value="Ank_2"/>
    <property type="match status" value="1"/>
</dbReference>
<dbReference type="PROSITE" id="PS50012">
    <property type="entry name" value="RCC1_3"/>
    <property type="match status" value="4"/>
</dbReference>
<feature type="compositionally biased region" description="Basic and acidic residues" evidence="4">
    <location>
        <begin position="973"/>
        <end position="982"/>
    </location>
</feature>
<dbReference type="PANTHER" id="PTHR22872">
    <property type="entry name" value="BTK-BINDING PROTEIN-RELATED"/>
    <property type="match status" value="1"/>
</dbReference>
<dbReference type="Pfam" id="PF00651">
    <property type="entry name" value="BTB"/>
    <property type="match status" value="2"/>
</dbReference>
<feature type="compositionally biased region" description="Basic residues" evidence="4">
    <location>
        <begin position="961"/>
        <end position="971"/>
    </location>
</feature>
<evidence type="ECO:0000256" key="1">
    <source>
        <dbReference type="ARBA" id="ARBA00022737"/>
    </source>
</evidence>
<dbReference type="SUPFAM" id="SSF50985">
    <property type="entry name" value="RCC1/BLIP-II"/>
    <property type="match status" value="1"/>
</dbReference>
<feature type="region of interest" description="Disordered" evidence="4">
    <location>
        <begin position="1052"/>
        <end position="1088"/>
    </location>
</feature>
<dbReference type="InterPro" id="IPR036770">
    <property type="entry name" value="Ankyrin_rpt-contain_sf"/>
</dbReference>
<keyword evidence="1" id="KW-0677">Repeat</keyword>
<dbReference type="CDD" id="cd18302">
    <property type="entry name" value="BTB2_POZ_IBtk"/>
    <property type="match status" value="1"/>
</dbReference>
<keyword evidence="7" id="KW-1185">Reference proteome</keyword>
<feature type="compositionally biased region" description="Basic and acidic residues" evidence="4">
    <location>
        <begin position="1126"/>
        <end position="1148"/>
    </location>
</feature>
<dbReference type="SMART" id="SM00248">
    <property type="entry name" value="ANK"/>
    <property type="match status" value="2"/>
</dbReference>
<proteinExistence type="predicted"/>
<feature type="domain" description="BTB" evidence="5">
    <location>
        <begin position="750"/>
        <end position="818"/>
    </location>
</feature>
<dbReference type="Proteomes" id="UP001217089">
    <property type="component" value="Unassembled WGS sequence"/>
</dbReference>
<accession>A0ABQ9FBT1</accession>
<comment type="caution">
    <text evidence="6">The sequence shown here is derived from an EMBL/GenBank/DDBJ whole genome shotgun (WGS) entry which is preliminary data.</text>
</comment>
<feature type="repeat" description="RCC1" evidence="3">
    <location>
        <begin position="200"/>
        <end position="251"/>
    </location>
</feature>
<dbReference type="InterPro" id="IPR009091">
    <property type="entry name" value="RCC1/BLIP-II"/>
</dbReference>
<dbReference type="InterPro" id="IPR051625">
    <property type="entry name" value="Signaling_Regulatory_Domain"/>
</dbReference>
<dbReference type="CDD" id="cd18301">
    <property type="entry name" value="BTB1_POZ_IBtk"/>
    <property type="match status" value="1"/>
</dbReference>
<feature type="repeat" description="RCC1" evidence="3">
    <location>
        <begin position="146"/>
        <end position="199"/>
    </location>
</feature>
<dbReference type="PROSITE" id="PS50088">
    <property type="entry name" value="ANK_REPEAT"/>
    <property type="match status" value="2"/>
</dbReference>
<protein>
    <recommendedName>
        <fullName evidence="5">BTB domain-containing protein</fullName>
    </recommendedName>
</protein>
<dbReference type="SUPFAM" id="SSF48403">
    <property type="entry name" value="Ankyrin repeat"/>
    <property type="match status" value="1"/>
</dbReference>
<evidence type="ECO:0000256" key="3">
    <source>
        <dbReference type="PROSITE-ProRule" id="PRU00235"/>
    </source>
</evidence>
<feature type="domain" description="BTB" evidence="5">
    <location>
        <begin position="567"/>
        <end position="637"/>
    </location>
</feature>
<evidence type="ECO:0000256" key="4">
    <source>
        <dbReference type="SAM" id="MobiDB-lite"/>
    </source>
</evidence>
<feature type="region of interest" description="Disordered" evidence="4">
    <location>
        <begin position="1106"/>
        <end position="1148"/>
    </location>
</feature>
<dbReference type="InterPro" id="IPR002110">
    <property type="entry name" value="Ankyrin_rpt"/>
</dbReference>
<gene>
    <name evidence="6" type="ORF">KUTeg_006939</name>
</gene>
<evidence type="ECO:0000259" key="5">
    <source>
        <dbReference type="PROSITE" id="PS50097"/>
    </source>
</evidence>
<dbReference type="SMART" id="SM00225">
    <property type="entry name" value="BTB"/>
    <property type="match status" value="2"/>
</dbReference>
<dbReference type="InterPro" id="IPR000210">
    <property type="entry name" value="BTB/POZ_dom"/>
</dbReference>
<evidence type="ECO:0000313" key="6">
    <source>
        <dbReference type="EMBL" id="KAJ8314789.1"/>
    </source>
</evidence>
<feature type="repeat" description="ANK" evidence="2">
    <location>
        <begin position="54"/>
        <end position="76"/>
    </location>
</feature>
<feature type="region of interest" description="Disordered" evidence="4">
    <location>
        <begin position="956"/>
        <end position="1004"/>
    </location>
</feature>
<dbReference type="PANTHER" id="PTHR22872:SF2">
    <property type="entry name" value="INHIBITOR OF BRUTON TYROSINE KINASE"/>
    <property type="match status" value="1"/>
</dbReference>
<dbReference type="PRINTS" id="PR00633">
    <property type="entry name" value="RCCNDNSATION"/>
</dbReference>
<feature type="compositionally biased region" description="Polar residues" evidence="4">
    <location>
        <begin position="1052"/>
        <end position="1086"/>
    </location>
</feature>
<feature type="repeat" description="RCC1" evidence="3">
    <location>
        <begin position="304"/>
        <end position="356"/>
    </location>
</feature>
<sequence>MTKMANPFEPECGPRCKSRQHALDLNSVVTKGNLQELQAYSRLCYNAGHYSDVFGRSVLHLAAACGKTEIVEWLLNDKNSDLTLKDLESGWTALHRAIFYGQLTSARLLIQYGSDLYTRDHEALSPLDLVMRDKPGYIVFDRSDPCEVFSWGDNSNFTLGHANEHRCQGPEQIDFFKKQNITLKEVVMCKYHTVFLSQNGQVYTCGHGHGGRLGHHDEHTCLVPKLVQGIANEVCIQIAASRDHTVLLMEGGIVYSFGLNDYYQLGHSTTKCLEPKQVNTKNMKGKSILGVCAGRFHTVIYTADSVYTFGLNAGQLGHPKGGIEKHPRQVSFLNHKNIVIQYVTCSDAATVCLTTAGDVYVLHEYQCRKIASKFLDITKVTVHGGNLDHTDSDVLREKGGFELTIVLLNASGKVFVWRGTSPSMKRCKWMIKRQLFIQDVSLSSSNIAVITEDGEGFIGTFANKRQASGKEATSNKDQLFSSHSDDFGMIRLMDLLLKDPTEDILVHRIPNIHRGTKIFTDPKGRNFATLQGFPNAWLTDVPSVQSSEMITDFQTLLEEADEYDLIHDVIVQADDHVWPAHKFVLLSRSDHFNKLLAEVNKKETVHDTPVISIPDMHPDILEQLLTYIYTDTCDLLTVGAKFELSQWKHNPNHGDGFDSHTLPTSPHKVSAFEVHQKKKKHNKKDNRDENYNIEHQNPIKLLQEAARKFGVKGLSKRLDAVKYVKGEIQANKHLPSPRIKFDRKRWTELYDVQIQSDDEKVIHCHKCVIVARLEYFHSMLASGWIETSDSKALTLPVPGDTLELLLDFLYTDECQVVTESQNLELLYNVLVVADQMLITRLKEMCEVTLTSLVNDLYLFLVNLKNVAEMLEFSSIYNATQLKGACQQFILINLAALLEGRYLDAVSDDVMSDLTDYYQEKILAMSRRKITPYFDGPNKTFLEELACIVNQDENPHVENVSKKSRRKRRSRTKSVSDETDKSGNDSFQGNRRTSERQISISSDTSIISEEDLMEIDNMLATSPVEHVCFEDTPRKVPNLQKSSPVSIPLKAPVNQTQNAQKSWNSSESTHSQMSHWEQSPNQITSPKSPGISLRDIIAEERVQQDRQIANWGVSTPVAPKTKTLKQQPDDKSDSPEVRSEGKSMAEKTE</sequence>
<dbReference type="EMBL" id="JARBDR010000337">
    <property type="protein sequence ID" value="KAJ8314789.1"/>
    <property type="molecule type" value="Genomic_DNA"/>
</dbReference>
<dbReference type="PROSITE" id="PS50097">
    <property type="entry name" value="BTB"/>
    <property type="match status" value="2"/>
</dbReference>
<feature type="repeat" description="RCC1" evidence="3">
    <location>
        <begin position="252"/>
        <end position="304"/>
    </location>
</feature>